<feature type="domain" description="C2H2-type" evidence="7">
    <location>
        <begin position="351"/>
        <end position="378"/>
    </location>
</feature>
<dbReference type="PANTHER" id="PTHR23235:SF176">
    <property type="entry name" value="C2H2-TYPE DOMAIN-CONTAINING PROTEIN"/>
    <property type="match status" value="1"/>
</dbReference>
<dbReference type="PROSITE" id="PS00028">
    <property type="entry name" value="ZINC_FINGER_C2H2_1"/>
    <property type="match status" value="4"/>
</dbReference>
<dbReference type="GO" id="GO:0008270">
    <property type="term" value="F:zinc ion binding"/>
    <property type="evidence" value="ECO:0007669"/>
    <property type="project" value="UniProtKB-KW"/>
</dbReference>
<dbReference type="InterPro" id="IPR036236">
    <property type="entry name" value="Znf_C2H2_sf"/>
</dbReference>
<dbReference type="KEGG" id="omy:110504848"/>
<dbReference type="RefSeq" id="XP_021439379.2">
    <property type="nucleotide sequence ID" value="XM_021583704.2"/>
</dbReference>
<dbReference type="RefSeq" id="XP_036826111.1">
    <property type="nucleotide sequence ID" value="XM_036970216.1"/>
</dbReference>
<evidence type="ECO:0000256" key="1">
    <source>
        <dbReference type="ARBA" id="ARBA00022723"/>
    </source>
</evidence>
<reference evidence="8" key="2">
    <citation type="submission" date="2025-08" db="UniProtKB">
        <authorList>
            <consortium name="Ensembl"/>
        </authorList>
    </citation>
    <scope>IDENTIFICATION</scope>
</reference>
<evidence type="ECO:0000256" key="2">
    <source>
        <dbReference type="ARBA" id="ARBA00022737"/>
    </source>
</evidence>
<evidence type="ECO:0000256" key="6">
    <source>
        <dbReference type="SAM" id="MobiDB-lite"/>
    </source>
</evidence>
<evidence type="ECO:0000313" key="8">
    <source>
        <dbReference type="Ensembl" id="ENSOMYP00000057918.2"/>
    </source>
</evidence>
<dbReference type="GeneTree" id="ENSGT01150000286959"/>
<evidence type="ECO:0000313" key="9">
    <source>
        <dbReference type="Proteomes" id="UP000694395"/>
    </source>
</evidence>
<dbReference type="PANTHER" id="PTHR23235">
    <property type="entry name" value="KRUEPPEL-LIKE TRANSCRIPTION FACTOR"/>
    <property type="match status" value="1"/>
</dbReference>
<dbReference type="FunFam" id="3.30.160.60:FF:001155">
    <property type="entry name" value="Zinc finger 30C"/>
    <property type="match status" value="1"/>
</dbReference>
<dbReference type="FunFam" id="3.30.160.60:FF:000417">
    <property type="entry name" value="Zinc finger protein"/>
    <property type="match status" value="1"/>
</dbReference>
<dbReference type="SMART" id="SM00355">
    <property type="entry name" value="ZnF_C2H2"/>
    <property type="match status" value="4"/>
</dbReference>
<keyword evidence="2" id="KW-0677">Repeat</keyword>
<dbReference type="Ensembl" id="ENSOMYT00000063040.2">
    <property type="protein sequence ID" value="ENSOMYP00000057918.2"/>
    <property type="gene ID" value="ENSOMYG00000026730.2"/>
</dbReference>
<keyword evidence="9" id="KW-1185">Reference proteome</keyword>
<evidence type="ECO:0000256" key="5">
    <source>
        <dbReference type="PROSITE-ProRule" id="PRU00042"/>
    </source>
</evidence>
<reference evidence="8" key="1">
    <citation type="submission" date="2020-07" db="EMBL/GenBank/DDBJ databases">
        <title>A long reads based de novo assembly of the rainbow trout Arlee double haploid line genome.</title>
        <authorList>
            <person name="Gao G."/>
            <person name="Palti Y."/>
        </authorList>
    </citation>
    <scope>NUCLEOTIDE SEQUENCE [LARGE SCALE GENOMIC DNA]</scope>
</reference>
<feature type="region of interest" description="Disordered" evidence="6">
    <location>
        <begin position="436"/>
        <end position="477"/>
    </location>
</feature>
<dbReference type="Proteomes" id="UP000694395">
    <property type="component" value="Chromosome 31"/>
</dbReference>
<dbReference type="SUPFAM" id="SSF57667">
    <property type="entry name" value="beta-beta-alpha zinc fingers"/>
    <property type="match status" value="2"/>
</dbReference>
<protein>
    <recommendedName>
        <fullName evidence="7">C2H2-type domain-containing protein</fullName>
    </recommendedName>
</protein>
<dbReference type="Pfam" id="PF00096">
    <property type="entry name" value="zf-C2H2"/>
    <property type="match status" value="4"/>
</dbReference>
<proteinExistence type="predicted"/>
<keyword evidence="3 5" id="KW-0863">Zinc-finger</keyword>
<dbReference type="FunFam" id="3.30.160.60:FF:000345">
    <property type="entry name" value="Zinc finger protein Gfi-1"/>
    <property type="match status" value="1"/>
</dbReference>
<feature type="domain" description="C2H2-type" evidence="7">
    <location>
        <begin position="323"/>
        <end position="350"/>
    </location>
</feature>
<feature type="region of interest" description="Disordered" evidence="6">
    <location>
        <begin position="64"/>
        <end position="313"/>
    </location>
</feature>
<keyword evidence="4" id="KW-0862">Zinc</keyword>
<dbReference type="PROSITE" id="PS50157">
    <property type="entry name" value="ZINC_FINGER_C2H2_2"/>
    <property type="match status" value="4"/>
</dbReference>
<feature type="domain" description="C2H2-type" evidence="7">
    <location>
        <begin position="408"/>
        <end position="433"/>
    </location>
</feature>
<evidence type="ECO:0000256" key="4">
    <source>
        <dbReference type="ARBA" id="ARBA00022833"/>
    </source>
</evidence>
<dbReference type="OrthoDB" id="3437960at2759"/>
<evidence type="ECO:0000256" key="3">
    <source>
        <dbReference type="ARBA" id="ARBA00022771"/>
    </source>
</evidence>
<dbReference type="AlphaFoldDB" id="A0A8C7RXA1"/>
<evidence type="ECO:0000259" key="7">
    <source>
        <dbReference type="PROSITE" id="PS50157"/>
    </source>
</evidence>
<reference evidence="8" key="3">
    <citation type="submission" date="2025-09" db="UniProtKB">
        <authorList>
            <consortium name="Ensembl"/>
        </authorList>
    </citation>
    <scope>IDENTIFICATION</scope>
</reference>
<feature type="compositionally biased region" description="Basic and acidic residues" evidence="6">
    <location>
        <begin position="131"/>
        <end position="146"/>
    </location>
</feature>
<accession>A0A8C7RXA1</accession>
<dbReference type="FunFam" id="3.30.160.60:FF:000100">
    <property type="entry name" value="Zinc finger 45-like"/>
    <property type="match status" value="1"/>
</dbReference>
<organism evidence="8 9">
    <name type="scientific">Oncorhynchus mykiss</name>
    <name type="common">Rainbow trout</name>
    <name type="synonym">Salmo gairdneri</name>
    <dbReference type="NCBI Taxonomy" id="8022"/>
    <lineage>
        <taxon>Eukaryota</taxon>
        <taxon>Metazoa</taxon>
        <taxon>Chordata</taxon>
        <taxon>Craniata</taxon>
        <taxon>Vertebrata</taxon>
        <taxon>Euteleostomi</taxon>
        <taxon>Actinopterygii</taxon>
        <taxon>Neopterygii</taxon>
        <taxon>Teleostei</taxon>
        <taxon>Protacanthopterygii</taxon>
        <taxon>Salmoniformes</taxon>
        <taxon>Salmonidae</taxon>
        <taxon>Salmoninae</taxon>
        <taxon>Oncorhynchus</taxon>
    </lineage>
</organism>
<feature type="compositionally biased region" description="Polar residues" evidence="6">
    <location>
        <begin position="444"/>
        <end position="467"/>
    </location>
</feature>
<dbReference type="GO" id="GO:0000981">
    <property type="term" value="F:DNA-binding transcription factor activity, RNA polymerase II-specific"/>
    <property type="evidence" value="ECO:0007669"/>
    <property type="project" value="TreeGrafter"/>
</dbReference>
<feature type="compositionally biased region" description="Basic and acidic residues" evidence="6">
    <location>
        <begin position="468"/>
        <end position="477"/>
    </location>
</feature>
<keyword evidence="1" id="KW-0479">Metal-binding</keyword>
<dbReference type="GO" id="GO:0000978">
    <property type="term" value="F:RNA polymerase II cis-regulatory region sequence-specific DNA binding"/>
    <property type="evidence" value="ECO:0007669"/>
    <property type="project" value="TreeGrafter"/>
</dbReference>
<feature type="domain" description="C2H2-type" evidence="7">
    <location>
        <begin position="379"/>
        <end position="407"/>
    </location>
</feature>
<dbReference type="GeneID" id="110504848"/>
<sequence length="496" mass="55280">MLESVRNTFHAQLATVMDSLLAAAVCEIAKIFESSLCEQQEELTQRGEEITGLRGRLERAERRLKKEGEEEEGDGLLDVVEGPVRKTGGDGSPGQQSEPRAGSSWDSDAASETPPLVQDSGCKKSHRMKKERTELEGSSIKEELKHCPLPQFEEPHPAPVEGEGQGPGRSSSAGGQRLGEPLSDTTGTKAKLSHWEGDPRPLQSQSSTSFFHGPRVGHFSPRPDHRSPGLDPWASGVPLELQDPSFLDQSPDQVLEQREPRQSQDQTNQSQRGLRPRDDRGRGLVHQNRWSLAAKDPVRPHPNAHTQKHAQGHAHTLGGARPYTCPYCGKSFSYPSHQRRHLLRHTGVRMYPCLVCDKSFLTPSELTVHTRVHTGERPFGCTQCGKRFARSGNLRAHQRDVHLGKRPFVCQECGKRFAHRGNLRVHYQRVHQGLPYHEDEYDQDGNTLPSTGNDSTCQETMMKTGNGESEKGKQRSLRKEEKAFLSVASFKGLLYC</sequence>
<name>A0A8C7RXA1_ONCMY</name>
<dbReference type="InterPro" id="IPR013087">
    <property type="entry name" value="Znf_C2H2_type"/>
</dbReference>
<dbReference type="Gene3D" id="3.30.160.60">
    <property type="entry name" value="Classic Zinc Finger"/>
    <property type="match status" value="4"/>
</dbReference>